<keyword evidence="3" id="KW-1185">Reference proteome</keyword>
<keyword evidence="1" id="KW-0732">Signal</keyword>
<accession>A0ABY0IHS6</accession>
<dbReference type="Proteomes" id="UP000443582">
    <property type="component" value="Unassembled WGS sequence"/>
</dbReference>
<feature type="signal peptide" evidence="1">
    <location>
        <begin position="1"/>
        <end position="31"/>
    </location>
</feature>
<name>A0ABY0IHS6_9BACT</name>
<protein>
    <recommendedName>
        <fullName evidence="4">Outer membrane protein beta-barrel domain-containing protein</fullName>
    </recommendedName>
</protein>
<evidence type="ECO:0000256" key="1">
    <source>
        <dbReference type="SAM" id="SignalP"/>
    </source>
</evidence>
<gene>
    <name evidence="2" type="ORF">DAY19_12955</name>
</gene>
<comment type="caution">
    <text evidence="2">The sequence shown here is derived from an EMBL/GenBank/DDBJ whole genome shotgun (WGS) entry which is preliminary data.</text>
</comment>
<evidence type="ECO:0000313" key="2">
    <source>
        <dbReference type="EMBL" id="RZF20887.1"/>
    </source>
</evidence>
<evidence type="ECO:0000313" key="3">
    <source>
        <dbReference type="Proteomes" id="UP000443582"/>
    </source>
</evidence>
<feature type="chain" id="PRO_5047271360" description="Outer membrane protein beta-barrel domain-containing protein" evidence="1">
    <location>
        <begin position="32"/>
        <end position="699"/>
    </location>
</feature>
<sequence>MNTKGNAEKNLKTLLLILTFTTFTNLNLAFAQTGQESVQFSNFSVDKYKLESEFSDTDLADISPIYKTIYDNYEANYQSIGDRLSNESNGFFGGVNLVGWRHAGNFHGFKVMFNRSAAPSLFDEDQYLVNDEMVIEISARNFLSALQEKGIIDIAPGVLKSYSNLSLKRTIRYNHFAANATDALQTNFDRLFFMYRYLNPENFDKLSDYDFIKKEDALTFAAGAAATASYQGIGVAAGALASYERKSSVEIQRLGPADNAKENELIRLTAEDSKLISAGANITLMADFLNIVKLTLFRYDFSYSFEKSYKAYMSIYVQDLHDREKLSELKNVTRFGKFNYSKLADNITSYENRKKELKKSKYLAFIIGGVKDSQTESTEVVKDGKVYKFFSHRYERLSYTQNFFTKLLNIVLGQLVGYDQLISNDRVDSKVVDINYESDEELIKSRRDFDIFSSNVYTMTLDQQSKVNKDYKWSKNKTEKKMRGLIRDRTQSYGNFASVFENYTVKAPAEFSSTMTIDNSNMANFLNRNSSEVYDIFKEACGGKSKNFFRRLRSFFSACRHKLYRSYGTFLKEWSVGKYTSEIKRKCERKYRWKYFFRPSKRRRMVAACMEIGSKQLYAKYKHELPLWRFKDIAYNINNHVEKDYLIRRLFGSYSNKGSFSANLNGSIPYKNYYSEGENKENIFTQFQIEQNLRSPASL</sequence>
<reference evidence="3" key="1">
    <citation type="journal article" date="2019" name="Int. J. Syst. Evol. Microbiol.">
        <title>Halobacteriovorax valvorus sp. nov., a novel prokaryotic predator isolated from coastal seawater of China.</title>
        <authorList>
            <person name="Chen M.-X."/>
        </authorList>
    </citation>
    <scope>NUCLEOTIDE SEQUENCE [LARGE SCALE GENOMIC DNA]</scope>
    <source>
        <strain evidence="3">BL9</strain>
    </source>
</reference>
<proteinExistence type="predicted"/>
<dbReference type="EMBL" id="QDKL01000003">
    <property type="protein sequence ID" value="RZF20887.1"/>
    <property type="molecule type" value="Genomic_DNA"/>
</dbReference>
<dbReference type="RefSeq" id="WP_115363141.1">
    <property type="nucleotide sequence ID" value="NZ_QDKL01000003.1"/>
</dbReference>
<evidence type="ECO:0008006" key="4">
    <source>
        <dbReference type="Google" id="ProtNLM"/>
    </source>
</evidence>
<organism evidence="2 3">
    <name type="scientific">Halobacteriovorax vibrionivorans</name>
    <dbReference type="NCBI Taxonomy" id="2152716"/>
    <lineage>
        <taxon>Bacteria</taxon>
        <taxon>Pseudomonadati</taxon>
        <taxon>Bdellovibrionota</taxon>
        <taxon>Bacteriovoracia</taxon>
        <taxon>Bacteriovoracales</taxon>
        <taxon>Halobacteriovoraceae</taxon>
        <taxon>Halobacteriovorax</taxon>
    </lineage>
</organism>